<evidence type="ECO:0000259" key="2">
    <source>
        <dbReference type="Pfam" id="PF22494"/>
    </source>
</evidence>
<keyword evidence="4" id="KW-1185">Reference proteome</keyword>
<keyword evidence="1" id="KW-0732">Signal</keyword>
<evidence type="ECO:0000256" key="1">
    <source>
        <dbReference type="SAM" id="SignalP"/>
    </source>
</evidence>
<evidence type="ECO:0000313" key="4">
    <source>
        <dbReference type="Proteomes" id="UP001321825"/>
    </source>
</evidence>
<dbReference type="Gene3D" id="2.130.10.10">
    <property type="entry name" value="YVTN repeat-like/Quinoprotein amine dehydrogenase"/>
    <property type="match status" value="1"/>
</dbReference>
<feature type="chain" id="PRO_5043504844" description="Choice-of-anchor I domain-containing protein" evidence="1">
    <location>
        <begin position="26"/>
        <end position="528"/>
    </location>
</feature>
<sequence length="528" mass="56006">MNRYIHRVLPGAAFALALGIGSANGAPVLEFSQEWSQSGAGSEIVAIDTASNRVFSTFSGGVEIRDLFTGNLIGTLTVPDSSTVNSVAVKNGIVAIAAQGAGGKQDIGKVAFFNTTDAPGSAPIKTVNTGYLPDMVTFTPDGKKVLVANEGEPSDAYDNDPEGSITIIDLSGGVGSATATQLDFHAFDGGEAAIEADGGRIFGPGASVSQDLEPEYIAVSPDGKTAFVTLQENNAVAKVDLTTNTISEIQGLGFKDHSQPGNEIDASNKDGIDGNLQNWPVLGMYQPDGIASYEVDGKRYYVTANEGDARDYGGYSEETRVKKLTLDRDDDGNPDAFSPLQDDDQLGRLKITIANGDIDGDGMYEQIYSYGARSMSIWDEDGNLVSDTGDTVERMIATLFPDQWVDSRSDDKGPEPESVELIEIDGWTYALVGMERTNGLMLFDITDPTSPMYMDYFFNAGDIGPEGLDFVAVQATSTSSSMAWGWLAVGNEVSNTTTLYRVSRVPEAGTLALMGLGLGLIGLGRRRA</sequence>
<reference evidence="4" key="1">
    <citation type="journal article" date="2024" name="Int. J. Syst. Evol. Microbiol.">
        <title>Methylomarinovum tepidoasis sp. nov., a moderately thermophilic methanotroph of the family Methylothermaceae isolated from a deep-sea hydrothermal field.</title>
        <authorList>
            <person name="Hirayama H."/>
            <person name="Takaki Y."/>
            <person name="Abe M."/>
            <person name="Miyazaki M."/>
            <person name="Uematsu K."/>
            <person name="Matsui Y."/>
            <person name="Takai K."/>
        </authorList>
    </citation>
    <scope>NUCLEOTIDE SEQUENCE [LARGE SCALE GENOMIC DNA]</scope>
    <source>
        <strain evidence="4">IT-9</strain>
    </source>
</reference>
<feature type="domain" description="Choice-of-anchor I" evidence="2">
    <location>
        <begin position="40"/>
        <end position="501"/>
    </location>
</feature>
<dbReference type="Proteomes" id="UP001321825">
    <property type="component" value="Chromosome"/>
</dbReference>
<dbReference type="EMBL" id="AP024714">
    <property type="protein sequence ID" value="BCX82622.1"/>
    <property type="molecule type" value="Genomic_DNA"/>
</dbReference>
<protein>
    <recommendedName>
        <fullName evidence="2">Choice-of-anchor I domain-containing protein</fullName>
    </recommendedName>
</protein>
<organism evidence="3 4">
    <name type="scientific">Methylomarinovum caldicuralii</name>
    <dbReference type="NCBI Taxonomy" id="438856"/>
    <lineage>
        <taxon>Bacteria</taxon>
        <taxon>Pseudomonadati</taxon>
        <taxon>Pseudomonadota</taxon>
        <taxon>Gammaproteobacteria</taxon>
        <taxon>Methylococcales</taxon>
        <taxon>Methylothermaceae</taxon>
        <taxon>Methylomarinovum</taxon>
    </lineage>
</organism>
<evidence type="ECO:0000313" key="3">
    <source>
        <dbReference type="EMBL" id="BCX82622.1"/>
    </source>
</evidence>
<gene>
    <name evidence="3" type="ORF">MIT9_P2208</name>
</gene>
<dbReference type="SUPFAM" id="SSF50969">
    <property type="entry name" value="YVTN repeat-like/Quinoprotein amine dehydrogenase"/>
    <property type="match status" value="1"/>
</dbReference>
<dbReference type="PANTHER" id="PTHR46928">
    <property type="entry name" value="MESENCHYME-SPECIFIC CELL SURFACE GLYCOPROTEIN"/>
    <property type="match status" value="1"/>
</dbReference>
<name>A0AAU9C2J8_9GAMM</name>
<accession>A0AAU9C2J8</accession>
<proteinExistence type="predicted"/>
<dbReference type="NCBIfam" id="NF038117">
    <property type="entry name" value="choice_anch_I"/>
    <property type="match status" value="1"/>
</dbReference>
<dbReference type="AlphaFoldDB" id="A0AAU9C2J8"/>
<dbReference type="PANTHER" id="PTHR46928:SF1">
    <property type="entry name" value="MESENCHYME-SPECIFIC CELL SURFACE GLYCOPROTEIN"/>
    <property type="match status" value="1"/>
</dbReference>
<dbReference type="Pfam" id="PF22494">
    <property type="entry name" value="choice_anch_I"/>
    <property type="match status" value="1"/>
</dbReference>
<dbReference type="InterPro" id="IPR013424">
    <property type="entry name" value="Ice-binding_C"/>
</dbReference>
<dbReference type="InterPro" id="IPR011044">
    <property type="entry name" value="Quino_amine_DH_bsu"/>
</dbReference>
<dbReference type="InterPro" id="IPR052956">
    <property type="entry name" value="Mesenchyme-surface_protein"/>
</dbReference>
<dbReference type="InterPro" id="IPR015943">
    <property type="entry name" value="WD40/YVTN_repeat-like_dom_sf"/>
</dbReference>
<dbReference type="RefSeq" id="WP_317705016.1">
    <property type="nucleotide sequence ID" value="NZ_AP024714.1"/>
</dbReference>
<dbReference type="InterPro" id="IPR055188">
    <property type="entry name" value="Choice_anch_I"/>
</dbReference>
<dbReference type="NCBIfam" id="TIGR02595">
    <property type="entry name" value="PEP_CTERM"/>
    <property type="match status" value="1"/>
</dbReference>
<feature type="signal peptide" evidence="1">
    <location>
        <begin position="1"/>
        <end position="25"/>
    </location>
</feature>
<dbReference type="KEGG" id="mcau:MIT9_P2208"/>